<keyword evidence="1" id="KW-0560">Oxidoreductase</keyword>
<protein>
    <submittedName>
        <fullName evidence="4">Luciferase-like monooxygenase</fullName>
    </submittedName>
</protein>
<dbReference type="Proteomes" id="UP000198386">
    <property type="component" value="Unassembled WGS sequence"/>
</dbReference>
<reference evidence="5" key="1">
    <citation type="submission" date="2017-06" db="EMBL/GenBank/DDBJ databases">
        <authorList>
            <person name="Varghese N."/>
            <person name="Submissions S."/>
        </authorList>
    </citation>
    <scope>NUCLEOTIDE SEQUENCE [LARGE SCALE GENOMIC DNA]</scope>
    <source>
        <strain evidence="5">DSM 45423</strain>
    </source>
</reference>
<evidence type="ECO:0000256" key="2">
    <source>
        <dbReference type="SAM" id="MobiDB-lite"/>
    </source>
</evidence>
<dbReference type="OrthoDB" id="9775082at2"/>
<evidence type="ECO:0000313" key="4">
    <source>
        <dbReference type="EMBL" id="SNS13529.1"/>
    </source>
</evidence>
<dbReference type="CDD" id="cd01097">
    <property type="entry name" value="Tetrahydromethanopterin_reductase"/>
    <property type="match status" value="1"/>
</dbReference>
<dbReference type="PANTHER" id="PTHR43244:SF1">
    <property type="entry name" value="5,10-METHYLENETETRAHYDROMETHANOPTERIN REDUCTASE"/>
    <property type="match status" value="1"/>
</dbReference>
<name>A0A239C0S5_9ACTN</name>
<dbReference type="GO" id="GO:0004497">
    <property type="term" value="F:monooxygenase activity"/>
    <property type="evidence" value="ECO:0007669"/>
    <property type="project" value="UniProtKB-KW"/>
</dbReference>
<dbReference type="Pfam" id="PF00296">
    <property type="entry name" value="Bac_luciferase"/>
    <property type="match status" value="1"/>
</dbReference>
<dbReference type="AlphaFoldDB" id="A0A239C0S5"/>
<dbReference type="InterPro" id="IPR011251">
    <property type="entry name" value="Luciferase-like_dom"/>
</dbReference>
<gene>
    <name evidence="4" type="ORF">SAMN04488107_1533</name>
</gene>
<proteinExistence type="predicted"/>
<keyword evidence="4" id="KW-0503">Monooxygenase</keyword>
<organism evidence="4 5">
    <name type="scientific">Geodermatophilus saharensis</name>
    <dbReference type="NCBI Taxonomy" id="1137994"/>
    <lineage>
        <taxon>Bacteria</taxon>
        <taxon>Bacillati</taxon>
        <taxon>Actinomycetota</taxon>
        <taxon>Actinomycetes</taxon>
        <taxon>Geodermatophilales</taxon>
        <taxon>Geodermatophilaceae</taxon>
        <taxon>Geodermatophilus</taxon>
    </lineage>
</organism>
<dbReference type="GO" id="GO:0016705">
    <property type="term" value="F:oxidoreductase activity, acting on paired donors, with incorporation or reduction of molecular oxygen"/>
    <property type="evidence" value="ECO:0007669"/>
    <property type="project" value="InterPro"/>
</dbReference>
<evidence type="ECO:0000313" key="5">
    <source>
        <dbReference type="Proteomes" id="UP000198386"/>
    </source>
</evidence>
<feature type="region of interest" description="Disordered" evidence="2">
    <location>
        <begin position="1"/>
        <end position="39"/>
    </location>
</feature>
<dbReference type="EMBL" id="FZOH01000002">
    <property type="protein sequence ID" value="SNS13529.1"/>
    <property type="molecule type" value="Genomic_DNA"/>
</dbReference>
<sequence length="264" mass="27314">MAAASGRPRGRSVDWSRSAGAGPAGTRDAPMSEPPADTATVPLRFPAVLAEAAASLDVISGGRVDLGLGAGGSWDAIAAVGGPRRSPREAVAALAEAVEVVRASWSGERGVRAGGATYALSGVSTGPVPGRRIEIWLGALGPRMLDLTGWSADGWLPSSAYVPPADLAGRNARIDAAAVAAGRDPADVRRLYDVSGSITDGASSGFLHGPADQWVEELTDLVLTEGVDTFVPWARGDVDRQLHRWAEEVVPAVRQEVARTRRPG</sequence>
<evidence type="ECO:0000256" key="1">
    <source>
        <dbReference type="ARBA" id="ARBA00023002"/>
    </source>
</evidence>
<dbReference type="PANTHER" id="PTHR43244">
    <property type="match status" value="1"/>
</dbReference>
<dbReference type="InterPro" id="IPR036661">
    <property type="entry name" value="Luciferase-like_sf"/>
</dbReference>
<evidence type="ECO:0000259" key="3">
    <source>
        <dbReference type="Pfam" id="PF00296"/>
    </source>
</evidence>
<accession>A0A239C0S5</accession>
<keyword evidence="5" id="KW-1185">Reference proteome</keyword>
<dbReference type="InterPro" id="IPR050564">
    <property type="entry name" value="F420-G6PD/mer"/>
</dbReference>
<feature type="domain" description="Luciferase-like" evidence="3">
    <location>
        <begin position="40"/>
        <end position="195"/>
    </location>
</feature>
<dbReference type="Gene3D" id="3.20.20.30">
    <property type="entry name" value="Luciferase-like domain"/>
    <property type="match status" value="1"/>
</dbReference>
<dbReference type="SUPFAM" id="SSF51679">
    <property type="entry name" value="Bacterial luciferase-like"/>
    <property type="match status" value="1"/>
</dbReference>